<keyword evidence="4 8" id="KW-1133">Transmembrane helix</keyword>
<protein>
    <recommendedName>
        <fullName evidence="12">Ionotropic receptor</fullName>
    </recommendedName>
</protein>
<dbReference type="PANTHER" id="PTHR42643:SF30">
    <property type="entry name" value="IONOTROPIC RECEPTOR 40A-RELATED"/>
    <property type="match status" value="1"/>
</dbReference>
<evidence type="ECO:0000313" key="10">
    <source>
        <dbReference type="EMBL" id="KAL3285891.1"/>
    </source>
</evidence>
<evidence type="ECO:0000256" key="1">
    <source>
        <dbReference type="ARBA" id="ARBA00004651"/>
    </source>
</evidence>
<organism evidence="10 11">
    <name type="scientific">Cryptolaemus montrouzieri</name>
    <dbReference type="NCBI Taxonomy" id="559131"/>
    <lineage>
        <taxon>Eukaryota</taxon>
        <taxon>Metazoa</taxon>
        <taxon>Ecdysozoa</taxon>
        <taxon>Arthropoda</taxon>
        <taxon>Hexapoda</taxon>
        <taxon>Insecta</taxon>
        <taxon>Pterygota</taxon>
        <taxon>Neoptera</taxon>
        <taxon>Endopterygota</taxon>
        <taxon>Coleoptera</taxon>
        <taxon>Polyphaga</taxon>
        <taxon>Cucujiformia</taxon>
        <taxon>Coccinelloidea</taxon>
        <taxon>Coccinellidae</taxon>
        <taxon>Scymninae</taxon>
        <taxon>Scymnini</taxon>
        <taxon>Cryptolaemus</taxon>
    </lineage>
</organism>
<evidence type="ECO:0000256" key="8">
    <source>
        <dbReference type="SAM" id="Phobius"/>
    </source>
</evidence>
<keyword evidence="11" id="KW-1185">Reference proteome</keyword>
<evidence type="ECO:0000256" key="9">
    <source>
        <dbReference type="SAM" id="SignalP"/>
    </source>
</evidence>
<evidence type="ECO:0000256" key="2">
    <source>
        <dbReference type="ARBA" id="ARBA00022475"/>
    </source>
</evidence>
<evidence type="ECO:0000313" key="11">
    <source>
        <dbReference type="Proteomes" id="UP001516400"/>
    </source>
</evidence>
<accession>A0ABD2P500</accession>
<name>A0ABD2P500_9CUCU</name>
<evidence type="ECO:0000256" key="6">
    <source>
        <dbReference type="ARBA" id="ARBA00023170"/>
    </source>
</evidence>
<feature type="transmembrane region" description="Helical" evidence="8">
    <location>
        <begin position="995"/>
        <end position="1013"/>
    </location>
</feature>
<sequence length="1020" mass="119196">MRGLGLPTIFPFLQCILGILKNYTNTGSYIAVVNSEYKFEVPIVQIRGSSAKITSFLSPKFDFYIIDLDKTNISQFLKLFHEDRNFCVAKKFVCIGRNVSSNILEIMASYYIVNVIFLHNDSGILETFFPFEQENLHHLNTELRVVGKCSEFSRLDNNDLFPNKLPHKWKNSTITFCQSIKRPLGFFNDEKKGITTEIHRLILESMGATSNRTIVEFDYSIKRLETIKTILRSRICDFYISGFADDFFDLTIPYNIGGMYWFVPSPAIIENYNFIFGIFSASAWMLWLASILCIAWCWYFLCHFEKSRKVSLLKKILLLLKIILEQAVEFKILRKSDFILYTIIIFVTFMMGSIYKGRILYALSGVHYEDTISTEASIMEHKLKIFLPPLYMKWFRDHRKFSDYIRKNFHICGTNAECEDKVAFERNITVLQPLIMADYKNGHYIGEDGRLKRIKLPEPAILVYFLCFLLPGQPIYPHINRYTLYLQQNGIRMPCLNIEDYKRISAYARKNTMHGGSAIFVDKNIDHKGEVSEIVEMSIEGIIECSSVINMLFKLIIITIYRPCNGDTNIFFEQLSGVLDWGYKRYPNYRVFLTDSGILKTFFPFYRANLHNLNTTLQEIGKCSKSSYLDQYDLFPNKIPKKWKNSTIAFCQSPVEPIGFVNNEKKGIGTELHRLILESMGATADCKAIKFDGSKSRSEFMRKILKSNTCDFYASGYPDDSFDISTPYNIDELYWIVPSPAINKNYNFIFGVFSASVWLIWFTTILCVALFWYFQCYLKNKEDSFLTKILLSFKLVLDQIVKLKFFNTSDFILYMVIIFGTFMINIIYRGRILYVLSGIHYEDAIVTEDDIMQHNLQIFLFPIQEKWFRDQTKFLDYINKNHHECGSNVQCQDKVAFERNIAVLRSRIAIDYYNKRYFGEDGRLKRIRLPKPSMVYYRLCSFLPGQPIFTQINQYTYYLQQNGIVSKIISNYSVKVPKQTTNFIRKVLAMKHLKWLFLLWLFGLIAACVMFALEITRSFS</sequence>
<dbReference type="Proteomes" id="UP001516400">
    <property type="component" value="Unassembled WGS sequence"/>
</dbReference>
<dbReference type="AlphaFoldDB" id="A0ABD2P500"/>
<keyword evidence="3 8" id="KW-0812">Transmembrane</keyword>
<evidence type="ECO:0008006" key="12">
    <source>
        <dbReference type="Google" id="ProtNLM"/>
    </source>
</evidence>
<feature type="transmembrane region" description="Helical" evidence="8">
    <location>
        <begin position="460"/>
        <end position="479"/>
    </location>
</feature>
<evidence type="ECO:0000256" key="5">
    <source>
        <dbReference type="ARBA" id="ARBA00023136"/>
    </source>
</evidence>
<feature type="signal peptide" evidence="9">
    <location>
        <begin position="1"/>
        <end position="18"/>
    </location>
</feature>
<evidence type="ECO:0000256" key="3">
    <source>
        <dbReference type="ARBA" id="ARBA00022692"/>
    </source>
</evidence>
<feature type="transmembrane region" description="Helical" evidence="8">
    <location>
        <begin position="811"/>
        <end position="828"/>
    </location>
</feature>
<reference evidence="10 11" key="1">
    <citation type="journal article" date="2021" name="BMC Biol.">
        <title>Horizontally acquired antibacterial genes associated with adaptive radiation of ladybird beetles.</title>
        <authorList>
            <person name="Li H.S."/>
            <person name="Tang X.F."/>
            <person name="Huang Y.H."/>
            <person name="Xu Z.Y."/>
            <person name="Chen M.L."/>
            <person name="Du X.Y."/>
            <person name="Qiu B.Y."/>
            <person name="Chen P.T."/>
            <person name="Zhang W."/>
            <person name="Slipinski A."/>
            <person name="Escalona H.E."/>
            <person name="Waterhouse R.M."/>
            <person name="Zwick A."/>
            <person name="Pang H."/>
        </authorList>
    </citation>
    <scope>NUCLEOTIDE SEQUENCE [LARGE SCALE GENOMIC DNA]</scope>
    <source>
        <strain evidence="10">SYSU2018</strain>
    </source>
</reference>
<keyword evidence="7" id="KW-0325">Glycoprotein</keyword>
<gene>
    <name evidence="10" type="ORF">HHI36_000411</name>
</gene>
<feature type="chain" id="PRO_5044744374" description="Ionotropic receptor" evidence="9">
    <location>
        <begin position="19"/>
        <end position="1020"/>
    </location>
</feature>
<dbReference type="InterPro" id="IPR052192">
    <property type="entry name" value="Insect_Ionotropic_Sensory_Rcpt"/>
</dbReference>
<evidence type="ECO:0000256" key="4">
    <source>
        <dbReference type="ARBA" id="ARBA00022989"/>
    </source>
</evidence>
<proteinExistence type="predicted"/>
<comment type="caution">
    <text evidence="10">The sequence shown here is derived from an EMBL/GenBank/DDBJ whole genome shotgun (WGS) entry which is preliminary data.</text>
</comment>
<comment type="subcellular location">
    <subcellularLocation>
        <location evidence="1">Cell membrane</location>
        <topology evidence="1">Multi-pass membrane protein</topology>
    </subcellularLocation>
</comment>
<dbReference type="GO" id="GO:0005886">
    <property type="term" value="C:plasma membrane"/>
    <property type="evidence" value="ECO:0007669"/>
    <property type="project" value="UniProtKB-SubCell"/>
</dbReference>
<dbReference type="PANTHER" id="PTHR42643">
    <property type="entry name" value="IONOTROPIC RECEPTOR 20A-RELATED"/>
    <property type="match status" value="1"/>
</dbReference>
<keyword evidence="9" id="KW-0732">Signal</keyword>
<feature type="transmembrane region" description="Helical" evidence="8">
    <location>
        <begin position="338"/>
        <end position="355"/>
    </location>
</feature>
<dbReference type="EMBL" id="JABFTP020000185">
    <property type="protein sequence ID" value="KAL3285891.1"/>
    <property type="molecule type" value="Genomic_DNA"/>
</dbReference>
<feature type="transmembrane region" description="Helical" evidence="8">
    <location>
        <begin position="748"/>
        <end position="773"/>
    </location>
</feature>
<keyword evidence="2" id="KW-1003">Cell membrane</keyword>
<feature type="transmembrane region" description="Helical" evidence="8">
    <location>
        <begin position="274"/>
        <end position="300"/>
    </location>
</feature>
<dbReference type="SUPFAM" id="SSF53850">
    <property type="entry name" value="Periplasmic binding protein-like II"/>
    <property type="match status" value="1"/>
</dbReference>
<keyword evidence="6" id="KW-0675">Receptor</keyword>
<keyword evidence="5 8" id="KW-0472">Membrane</keyword>
<evidence type="ECO:0000256" key="7">
    <source>
        <dbReference type="ARBA" id="ARBA00023180"/>
    </source>
</evidence>